<accession>A0A6N7PQ56</accession>
<organism evidence="6 7">
    <name type="scientific">Polyangium spumosum</name>
    <dbReference type="NCBI Taxonomy" id="889282"/>
    <lineage>
        <taxon>Bacteria</taxon>
        <taxon>Pseudomonadati</taxon>
        <taxon>Myxococcota</taxon>
        <taxon>Polyangia</taxon>
        <taxon>Polyangiales</taxon>
        <taxon>Polyangiaceae</taxon>
        <taxon>Polyangium</taxon>
    </lineage>
</organism>
<dbReference type="EC" id="2.7.13.3" evidence="2"/>
<evidence type="ECO:0000256" key="3">
    <source>
        <dbReference type="ARBA" id="ARBA00022553"/>
    </source>
</evidence>
<dbReference type="EMBL" id="WJIE01000003">
    <property type="protein sequence ID" value="MRG92335.1"/>
    <property type="molecule type" value="Genomic_DNA"/>
</dbReference>
<name>A0A6N7PQ56_9BACT</name>
<dbReference type="CDD" id="cd00060">
    <property type="entry name" value="FHA"/>
    <property type="match status" value="1"/>
</dbReference>
<keyword evidence="7" id="KW-1185">Reference proteome</keyword>
<evidence type="ECO:0000313" key="6">
    <source>
        <dbReference type="EMBL" id="MRG92335.1"/>
    </source>
</evidence>
<protein>
    <recommendedName>
        <fullName evidence="2">histidine kinase</fullName>
        <ecNumber evidence="2">2.7.13.3</ecNumber>
    </recommendedName>
</protein>
<dbReference type="Pfam" id="PF02518">
    <property type="entry name" value="HATPase_c"/>
    <property type="match status" value="1"/>
</dbReference>
<dbReference type="Pfam" id="PF00498">
    <property type="entry name" value="FHA"/>
    <property type="match status" value="1"/>
</dbReference>
<dbReference type="Proteomes" id="UP000440224">
    <property type="component" value="Unassembled WGS sequence"/>
</dbReference>
<comment type="caution">
    <text evidence="6">The sequence shown here is derived from an EMBL/GenBank/DDBJ whole genome shotgun (WGS) entry which is preliminary data.</text>
</comment>
<dbReference type="InterPro" id="IPR029016">
    <property type="entry name" value="GAF-like_dom_sf"/>
</dbReference>
<dbReference type="PANTHER" id="PTHR43065:SF42">
    <property type="entry name" value="TWO-COMPONENT SENSOR PPRA"/>
    <property type="match status" value="1"/>
</dbReference>
<dbReference type="Gene3D" id="3.30.565.10">
    <property type="entry name" value="Histidine kinase-like ATPase, C-terminal domain"/>
    <property type="match status" value="1"/>
</dbReference>
<dbReference type="InterPro" id="IPR036890">
    <property type="entry name" value="HATPase_C_sf"/>
</dbReference>
<dbReference type="GO" id="GO:0000155">
    <property type="term" value="F:phosphorelay sensor kinase activity"/>
    <property type="evidence" value="ECO:0007669"/>
    <property type="project" value="InterPro"/>
</dbReference>
<dbReference type="PANTHER" id="PTHR43065">
    <property type="entry name" value="SENSOR HISTIDINE KINASE"/>
    <property type="match status" value="1"/>
</dbReference>
<dbReference type="SMART" id="SM00388">
    <property type="entry name" value="HisKA"/>
    <property type="match status" value="1"/>
</dbReference>
<gene>
    <name evidence="6" type="ORF">GF068_10400</name>
</gene>
<dbReference type="Gene3D" id="2.60.200.20">
    <property type="match status" value="1"/>
</dbReference>
<dbReference type="Gene3D" id="1.10.287.130">
    <property type="match status" value="1"/>
</dbReference>
<dbReference type="InterPro" id="IPR000253">
    <property type="entry name" value="FHA_dom"/>
</dbReference>
<dbReference type="InterPro" id="IPR003018">
    <property type="entry name" value="GAF"/>
</dbReference>
<dbReference type="SUPFAM" id="SSF55781">
    <property type="entry name" value="GAF domain-like"/>
    <property type="match status" value="1"/>
</dbReference>
<dbReference type="InterPro" id="IPR004358">
    <property type="entry name" value="Sig_transdc_His_kin-like_C"/>
</dbReference>
<dbReference type="CDD" id="cd00082">
    <property type="entry name" value="HisKA"/>
    <property type="match status" value="1"/>
</dbReference>
<dbReference type="InterPro" id="IPR008984">
    <property type="entry name" value="SMAD_FHA_dom_sf"/>
</dbReference>
<dbReference type="Gene3D" id="3.30.450.40">
    <property type="match status" value="1"/>
</dbReference>
<dbReference type="OrthoDB" id="9808844at2"/>
<dbReference type="SMART" id="SM00240">
    <property type="entry name" value="FHA"/>
    <property type="match status" value="1"/>
</dbReference>
<dbReference type="InterPro" id="IPR036097">
    <property type="entry name" value="HisK_dim/P_sf"/>
</dbReference>
<dbReference type="InterPro" id="IPR005467">
    <property type="entry name" value="His_kinase_dom"/>
</dbReference>
<dbReference type="PRINTS" id="PR00344">
    <property type="entry name" value="BCTRLSENSOR"/>
</dbReference>
<dbReference type="PROSITE" id="PS50006">
    <property type="entry name" value="FHA_DOMAIN"/>
    <property type="match status" value="1"/>
</dbReference>
<comment type="catalytic activity">
    <reaction evidence="1">
        <text>ATP + protein L-histidine = ADP + protein N-phospho-L-histidine.</text>
        <dbReference type="EC" id="2.7.13.3"/>
    </reaction>
</comment>
<evidence type="ECO:0000256" key="1">
    <source>
        <dbReference type="ARBA" id="ARBA00000085"/>
    </source>
</evidence>
<dbReference type="SUPFAM" id="SSF55874">
    <property type="entry name" value="ATPase domain of HSP90 chaperone/DNA topoisomerase II/histidine kinase"/>
    <property type="match status" value="1"/>
</dbReference>
<evidence type="ECO:0000259" key="4">
    <source>
        <dbReference type="PROSITE" id="PS50006"/>
    </source>
</evidence>
<dbReference type="InterPro" id="IPR003594">
    <property type="entry name" value="HATPase_dom"/>
</dbReference>
<dbReference type="Pfam" id="PF01590">
    <property type="entry name" value="GAF"/>
    <property type="match status" value="1"/>
</dbReference>
<dbReference type="RefSeq" id="WP_153819224.1">
    <property type="nucleotide sequence ID" value="NZ_WJIE01000003.1"/>
</dbReference>
<feature type="domain" description="FHA" evidence="4">
    <location>
        <begin position="23"/>
        <end position="72"/>
    </location>
</feature>
<dbReference type="SUPFAM" id="SSF49879">
    <property type="entry name" value="SMAD/FHA domain"/>
    <property type="match status" value="1"/>
</dbReference>
<evidence type="ECO:0000259" key="5">
    <source>
        <dbReference type="PROSITE" id="PS50109"/>
    </source>
</evidence>
<reference evidence="6 7" key="1">
    <citation type="submission" date="2019-10" db="EMBL/GenBank/DDBJ databases">
        <title>A soil myxobacterium in the family Polyangiaceae.</title>
        <authorList>
            <person name="Li Y."/>
            <person name="Wang J."/>
        </authorList>
    </citation>
    <scope>NUCLEOTIDE SEQUENCE [LARGE SCALE GENOMIC DNA]</scope>
    <source>
        <strain evidence="6 7">DSM 14734</strain>
    </source>
</reference>
<feature type="domain" description="Histidine kinase" evidence="5">
    <location>
        <begin position="330"/>
        <end position="574"/>
    </location>
</feature>
<dbReference type="InterPro" id="IPR003661">
    <property type="entry name" value="HisK_dim/P_dom"/>
</dbReference>
<keyword evidence="3" id="KW-0597">Phosphoprotein</keyword>
<evidence type="ECO:0000256" key="2">
    <source>
        <dbReference type="ARBA" id="ARBA00012438"/>
    </source>
</evidence>
<dbReference type="SMART" id="SM00387">
    <property type="entry name" value="HATPase_c"/>
    <property type="match status" value="1"/>
</dbReference>
<dbReference type="AlphaFoldDB" id="A0A6N7PQ56"/>
<dbReference type="SMART" id="SM00065">
    <property type="entry name" value="GAF"/>
    <property type="match status" value="1"/>
</dbReference>
<sequence length="580" mass="63739">MPTLVYNPGEPDERSFPIGEASVTIGRAEDQGIYIPHKSLSRSHARIEPSEGRFFVVDLESKNGTLVNGMRVKRKEIKHGDTVTLGDLDLLFRVEDTQDADRFVGTHHTLPQATRALLRSPIARLVGEPGTAGSQDPGARAHGRLRILMEVAKLLPVSDDIDSLLRRTLDLVFQILDVDRGVILLIDEQTRALVPRVMKTAQPAQGDLPIYSENIVEYVLRKSVAALFADAVSDARLGSARSVVVQSIRASMCVPLKPRDDVIGVLYVDNLRATHLFSEDDLDFLVAFASQVAVAIENARLYRRVEQETVARMQLIMEAKLASLGAMVSGIAHELRNPLHFMMNFAEISTGLAADLAEALRAHGHRFPDDARTELDELLGDLVENTRRISEHGRRASTIIQNMTQHARRTAGAREAADLNTVVTESVHLARKGPHGAGLELKVVAEYDPAIGPVEMVTHDMGRVFLNVVENALDAMREKQRERGPGYVPELRVSTAGRGDQVEVHIRDNGTGIPKRLEERIFEPFFTTKPSGQGTGLGLSLSHEIVVLGHQGSMRVETVPGEFAEFVITIPRGAGGMSRR</sequence>
<dbReference type="Pfam" id="PF00512">
    <property type="entry name" value="HisKA"/>
    <property type="match status" value="1"/>
</dbReference>
<dbReference type="PROSITE" id="PS50109">
    <property type="entry name" value="HIS_KIN"/>
    <property type="match status" value="1"/>
</dbReference>
<evidence type="ECO:0000313" key="7">
    <source>
        <dbReference type="Proteomes" id="UP000440224"/>
    </source>
</evidence>
<proteinExistence type="predicted"/>
<dbReference type="SUPFAM" id="SSF47384">
    <property type="entry name" value="Homodimeric domain of signal transducing histidine kinase"/>
    <property type="match status" value="1"/>
</dbReference>